<keyword evidence="2" id="KW-1133">Transmembrane helix</keyword>
<dbReference type="OrthoDB" id="1886721at2759"/>
<protein>
    <submittedName>
        <fullName evidence="3">Uncharacterized protein</fullName>
    </submittedName>
</protein>
<gene>
    <name evidence="3" type="ORF">COLO4_03341</name>
</gene>
<dbReference type="EMBL" id="AWUE01009600">
    <property type="protein sequence ID" value="OMP12275.1"/>
    <property type="molecule type" value="Genomic_DNA"/>
</dbReference>
<dbReference type="PANTHER" id="PTHR34379:SF3">
    <property type="entry name" value="PROTEIN, PUTATIVE-RELATED"/>
    <property type="match status" value="1"/>
</dbReference>
<accession>A0A1R3KYV2</accession>
<proteinExistence type="predicted"/>
<comment type="caution">
    <text evidence="3">The sequence shown here is derived from an EMBL/GenBank/DDBJ whole genome shotgun (WGS) entry which is preliminary data.</text>
</comment>
<keyword evidence="2" id="KW-0472">Membrane</keyword>
<keyword evidence="4" id="KW-1185">Reference proteome</keyword>
<dbReference type="PANTHER" id="PTHR34379">
    <property type="entry name" value="OS07G0553800 PROTEIN"/>
    <property type="match status" value="1"/>
</dbReference>
<dbReference type="Proteomes" id="UP000187203">
    <property type="component" value="Unassembled WGS sequence"/>
</dbReference>
<feature type="transmembrane region" description="Helical" evidence="2">
    <location>
        <begin position="235"/>
        <end position="261"/>
    </location>
</feature>
<evidence type="ECO:0000256" key="1">
    <source>
        <dbReference type="SAM" id="MobiDB-lite"/>
    </source>
</evidence>
<dbReference type="InterPro" id="IPR040411">
    <property type="entry name" value="At5g23160-like"/>
</dbReference>
<reference evidence="4" key="1">
    <citation type="submission" date="2013-09" db="EMBL/GenBank/DDBJ databases">
        <title>Corchorus olitorius genome sequencing.</title>
        <authorList>
            <person name="Alam M."/>
            <person name="Haque M.S."/>
            <person name="Islam M.S."/>
            <person name="Emdad E.M."/>
            <person name="Islam M.M."/>
            <person name="Ahmed B."/>
            <person name="Halim A."/>
            <person name="Hossen Q.M.M."/>
            <person name="Hossain M.Z."/>
            <person name="Ahmed R."/>
            <person name="Khan M.M."/>
            <person name="Islam R."/>
            <person name="Rashid M.M."/>
            <person name="Khan S.A."/>
            <person name="Rahman M.S."/>
            <person name="Alam M."/>
            <person name="Yahiya A.S."/>
            <person name="Khan M.S."/>
            <person name="Azam M.S."/>
            <person name="Haque T."/>
            <person name="Lashkar M.Z.H."/>
            <person name="Akhand A.I."/>
            <person name="Morshed G."/>
            <person name="Roy S."/>
            <person name="Uddin K.S."/>
            <person name="Rabeya T."/>
            <person name="Hossain A.S."/>
            <person name="Chowdhury A."/>
            <person name="Snigdha A.R."/>
            <person name="Mortoza M.S."/>
            <person name="Matin S.A."/>
            <person name="Hoque S.M.E."/>
            <person name="Islam M.K."/>
            <person name="Roy D.K."/>
            <person name="Haider R."/>
            <person name="Moosa M.M."/>
            <person name="Elias S.M."/>
            <person name="Hasan A.M."/>
            <person name="Jahan S."/>
            <person name="Shafiuddin M."/>
            <person name="Mahmood N."/>
            <person name="Shommy N.S."/>
        </authorList>
    </citation>
    <scope>NUCLEOTIDE SEQUENCE [LARGE SCALE GENOMIC DNA]</scope>
    <source>
        <strain evidence="4">cv. O-4</strain>
    </source>
</reference>
<evidence type="ECO:0000313" key="3">
    <source>
        <dbReference type="EMBL" id="OMP12275.1"/>
    </source>
</evidence>
<feature type="region of interest" description="Disordered" evidence="1">
    <location>
        <begin position="16"/>
        <end position="187"/>
    </location>
</feature>
<evidence type="ECO:0000256" key="2">
    <source>
        <dbReference type="SAM" id="Phobius"/>
    </source>
</evidence>
<dbReference type="AlphaFoldDB" id="A0A1R3KYV2"/>
<organism evidence="3 4">
    <name type="scientific">Corchorus olitorius</name>
    <dbReference type="NCBI Taxonomy" id="93759"/>
    <lineage>
        <taxon>Eukaryota</taxon>
        <taxon>Viridiplantae</taxon>
        <taxon>Streptophyta</taxon>
        <taxon>Embryophyta</taxon>
        <taxon>Tracheophyta</taxon>
        <taxon>Spermatophyta</taxon>
        <taxon>Magnoliopsida</taxon>
        <taxon>eudicotyledons</taxon>
        <taxon>Gunneridae</taxon>
        <taxon>Pentapetalae</taxon>
        <taxon>rosids</taxon>
        <taxon>malvids</taxon>
        <taxon>Malvales</taxon>
        <taxon>Malvaceae</taxon>
        <taxon>Grewioideae</taxon>
        <taxon>Apeibeae</taxon>
        <taxon>Corchorus</taxon>
    </lineage>
</organism>
<evidence type="ECO:0000313" key="4">
    <source>
        <dbReference type="Proteomes" id="UP000187203"/>
    </source>
</evidence>
<sequence length="312" mass="34899">MAKTHQNGCFLACFGFSGNQKKPPEKTFQYKPGSKKKISSNNFLSWPTFRLSSRKSRAKTVPVDNNSDKADQPPPPPADGKTKTSKLIKKKSDAKLISSKPQAQSPVSNHKRPSRQNSKADIKQVPPSNQAAARDKPKETTRLQQGPDEQPKIILGNRKLLDPLRSTGSSLPGSPKPKPKPKPTKLSHTVSLPALEGSKRVVNPRVHARFNLKELQRKQNNEVVKRFDPLIGMSIIMVTLIIMLVWGRFCAILCTSAWFYFCPRFRTAISDNDNVTVKSTANSNELDLNSEEYKKKVVLEGLLERNVHRVTI</sequence>
<name>A0A1R3KYV2_9ROSI</name>
<keyword evidence="2" id="KW-0812">Transmembrane</keyword>